<evidence type="ECO:0000256" key="1">
    <source>
        <dbReference type="SAM" id="MobiDB-lite"/>
    </source>
</evidence>
<dbReference type="AlphaFoldDB" id="A0A1S7P7V0"/>
<dbReference type="Proteomes" id="UP000191987">
    <property type="component" value="Unassembled WGS sequence"/>
</dbReference>
<reference evidence="2 3" key="1">
    <citation type="submission" date="2016-01" db="EMBL/GenBank/DDBJ databases">
        <authorList>
            <person name="Oliw E.H."/>
        </authorList>
    </citation>
    <scope>NUCLEOTIDE SEQUENCE [LARGE SCALE GENOMIC DNA]</scope>
    <source>
        <strain evidence="2 3">Zutra 3-1</strain>
    </source>
</reference>
<gene>
    <name evidence="2" type="ORF">AGR7C_Cc110485</name>
</gene>
<sequence>MSGSGANRQTITLLWLALLSSPPCVGWIPSEAGMMEVGEKGGSECGEAVMQEASRPCHRPAPSISERQRTRLR</sequence>
<name>A0A1S7P7V0_9HYPH</name>
<evidence type="ECO:0000313" key="2">
    <source>
        <dbReference type="EMBL" id="CUX17062.1"/>
    </source>
</evidence>
<organism evidence="2 3">
    <name type="scientific">Agrobacterium deltaense Zutra 3/1</name>
    <dbReference type="NCBI Taxonomy" id="1183427"/>
    <lineage>
        <taxon>Bacteria</taxon>
        <taxon>Pseudomonadati</taxon>
        <taxon>Pseudomonadota</taxon>
        <taxon>Alphaproteobacteria</taxon>
        <taxon>Hyphomicrobiales</taxon>
        <taxon>Rhizobiaceae</taxon>
        <taxon>Rhizobium/Agrobacterium group</taxon>
        <taxon>Agrobacterium</taxon>
    </lineage>
</organism>
<protein>
    <submittedName>
        <fullName evidence="2">Uncharacterized protein</fullName>
    </submittedName>
</protein>
<dbReference type="EMBL" id="FBWG01000003">
    <property type="protein sequence ID" value="CUX17062.1"/>
    <property type="molecule type" value="Genomic_DNA"/>
</dbReference>
<evidence type="ECO:0000313" key="3">
    <source>
        <dbReference type="Proteomes" id="UP000191987"/>
    </source>
</evidence>
<feature type="region of interest" description="Disordered" evidence="1">
    <location>
        <begin position="52"/>
        <end position="73"/>
    </location>
</feature>
<accession>A0A1S7P7V0</accession>
<proteinExistence type="predicted"/>